<keyword evidence="7" id="KW-1185">Reference proteome</keyword>
<evidence type="ECO:0000313" key="7">
    <source>
        <dbReference type="Proteomes" id="UP001614391"/>
    </source>
</evidence>
<dbReference type="InterPro" id="IPR000055">
    <property type="entry name" value="Restrct_endonuc_typeI_TRD"/>
</dbReference>
<proteinExistence type="inferred from homology"/>
<comment type="caution">
    <text evidence="6">The sequence shown here is derived from an EMBL/GenBank/DDBJ whole genome shotgun (WGS) entry which is preliminary data.</text>
</comment>
<dbReference type="GO" id="GO:0016787">
    <property type="term" value="F:hydrolase activity"/>
    <property type="evidence" value="ECO:0007669"/>
    <property type="project" value="UniProtKB-KW"/>
</dbReference>
<dbReference type="Proteomes" id="UP001614391">
    <property type="component" value="Unassembled WGS sequence"/>
</dbReference>
<keyword evidence="3" id="KW-0238">DNA-binding</keyword>
<organism evidence="6 7">
    <name type="scientific">Streptomyces bikiniensis</name>
    <dbReference type="NCBI Taxonomy" id="1896"/>
    <lineage>
        <taxon>Bacteria</taxon>
        <taxon>Bacillati</taxon>
        <taxon>Actinomycetota</taxon>
        <taxon>Actinomycetes</taxon>
        <taxon>Kitasatosporales</taxon>
        <taxon>Streptomycetaceae</taxon>
        <taxon>Streptomyces</taxon>
    </lineage>
</organism>
<dbReference type="InterPro" id="IPR044946">
    <property type="entry name" value="Restrct_endonuc_typeI_TRD_sf"/>
</dbReference>
<dbReference type="Gene3D" id="3.90.220.20">
    <property type="entry name" value="DNA methylase specificity domains"/>
    <property type="match status" value="2"/>
</dbReference>
<keyword evidence="6" id="KW-0255">Endonuclease</keyword>
<gene>
    <name evidence="6" type="ORF">ACIGW0_19050</name>
</gene>
<accession>A0ABW8CWF2</accession>
<evidence type="ECO:0000256" key="3">
    <source>
        <dbReference type="ARBA" id="ARBA00023125"/>
    </source>
</evidence>
<evidence type="ECO:0000256" key="4">
    <source>
        <dbReference type="ARBA" id="ARBA00038652"/>
    </source>
</evidence>
<dbReference type="RefSeq" id="WP_399616192.1">
    <property type="nucleotide sequence ID" value="NZ_JBITYT010000008.1"/>
</dbReference>
<dbReference type="GO" id="GO:0004519">
    <property type="term" value="F:endonuclease activity"/>
    <property type="evidence" value="ECO:0007669"/>
    <property type="project" value="UniProtKB-KW"/>
</dbReference>
<evidence type="ECO:0000256" key="2">
    <source>
        <dbReference type="ARBA" id="ARBA00022747"/>
    </source>
</evidence>
<feature type="domain" description="Type I restriction modification DNA specificity" evidence="5">
    <location>
        <begin position="241"/>
        <end position="381"/>
    </location>
</feature>
<dbReference type="Pfam" id="PF01420">
    <property type="entry name" value="Methylase_S"/>
    <property type="match status" value="2"/>
</dbReference>
<comment type="subunit">
    <text evidence="4">The methyltransferase is composed of M and S polypeptides.</text>
</comment>
<reference evidence="6 7" key="1">
    <citation type="submission" date="2024-10" db="EMBL/GenBank/DDBJ databases">
        <title>The Natural Products Discovery Center: Release of the First 8490 Sequenced Strains for Exploring Actinobacteria Biosynthetic Diversity.</title>
        <authorList>
            <person name="Kalkreuter E."/>
            <person name="Kautsar S.A."/>
            <person name="Yang D."/>
            <person name="Bader C.D."/>
            <person name="Teijaro C.N."/>
            <person name="Fluegel L."/>
            <person name="Davis C.M."/>
            <person name="Simpson J.R."/>
            <person name="Lauterbach L."/>
            <person name="Steele A.D."/>
            <person name="Gui C."/>
            <person name="Meng S."/>
            <person name="Li G."/>
            <person name="Viehrig K."/>
            <person name="Ye F."/>
            <person name="Su P."/>
            <person name="Kiefer A.F."/>
            <person name="Nichols A."/>
            <person name="Cepeda A.J."/>
            <person name="Yan W."/>
            <person name="Fan B."/>
            <person name="Jiang Y."/>
            <person name="Adhikari A."/>
            <person name="Zheng C.-J."/>
            <person name="Schuster L."/>
            <person name="Cowan T.M."/>
            <person name="Smanski M.J."/>
            <person name="Chevrette M.G."/>
            <person name="De Carvalho L.P.S."/>
            <person name="Shen B."/>
        </authorList>
    </citation>
    <scope>NUCLEOTIDE SEQUENCE [LARGE SCALE GENOMIC DNA]</scope>
    <source>
        <strain evidence="6 7">NPDC053346</strain>
    </source>
</reference>
<comment type="similarity">
    <text evidence="1">Belongs to the type-I restriction system S methylase family.</text>
</comment>
<dbReference type="EMBL" id="JBITYT010000008">
    <property type="protein sequence ID" value="MFI9121477.1"/>
    <property type="molecule type" value="Genomic_DNA"/>
</dbReference>
<dbReference type="EC" id="3.1.21.-" evidence="6"/>
<sequence length="427" mass="46875">MSLAWQVRTRSGTEKVPHGWTVRRIGDLVTLTNGFPFPSENFGPNGDIPLVRIRDLGDTPFETFVSGKIPASSLIRNGDVIIGMDGDFNLTIWNKGEAALNQRLCALRPQSQVDIRFIAYFLPSALKIINDLTFSTTVKHLSSTDVLNERIALPPLPDQRRIADFLDVETARMTTLSRSLHRFDRGVQERERAVLAQYLNASVPNTRADLPEGWRWTPLAHLTDQFRQIMYGIVLPGPNVDGGVPIVKGGDVAANRLSLETLNRTSPDIEANYARSRLRGGDLVIAIRGSVGEVAVVPNELTGANLTQDAARVSIGATTDARWLRLILESPVVTHQIQQRVTGATIKGINIWDLKRILVPTPDLSTQAKLADGVGQMIQIHEDLRSRVAAHNRLLSERRQALITAAVTGQFDVSTASGRNITDGVTA</sequence>
<dbReference type="SUPFAM" id="SSF116734">
    <property type="entry name" value="DNA methylase specificity domain"/>
    <property type="match status" value="2"/>
</dbReference>
<evidence type="ECO:0000256" key="1">
    <source>
        <dbReference type="ARBA" id="ARBA00010923"/>
    </source>
</evidence>
<name>A0ABW8CWF2_STRBI</name>
<dbReference type="PANTHER" id="PTHR43140">
    <property type="entry name" value="TYPE-1 RESTRICTION ENZYME ECOKI SPECIFICITY PROTEIN"/>
    <property type="match status" value="1"/>
</dbReference>
<evidence type="ECO:0000313" key="6">
    <source>
        <dbReference type="EMBL" id="MFI9121477.1"/>
    </source>
</evidence>
<keyword evidence="6" id="KW-0378">Hydrolase</keyword>
<feature type="domain" description="Type I restriction modification DNA specificity" evidence="5">
    <location>
        <begin position="17"/>
        <end position="168"/>
    </location>
</feature>
<dbReference type="CDD" id="cd17256">
    <property type="entry name" value="RMtype1_S_EcoJA65PI-TRD1-CR1_like"/>
    <property type="match status" value="1"/>
</dbReference>
<evidence type="ECO:0000259" key="5">
    <source>
        <dbReference type="Pfam" id="PF01420"/>
    </source>
</evidence>
<protein>
    <submittedName>
        <fullName evidence="6">Restriction endonuclease subunit S</fullName>
        <ecNumber evidence="6">3.1.21.-</ecNumber>
    </submittedName>
</protein>
<keyword evidence="2" id="KW-0680">Restriction system</keyword>
<dbReference type="InterPro" id="IPR051212">
    <property type="entry name" value="Type-I_RE_S_subunit"/>
</dbReference>
<keyword evidence="6" id="KW-0540">Nuclease</keyword>
<dbReference type="PANTHER" id="PTHR43140:SF1">
    <property type="entry name" value="TYPE I RESTRICTION ENZYME ECOKI SPECIFICITY SUBUNIT"/>
    <property type="match status" value="1"/>
</dbReference>
<dbReference type="CDD" id="cd17257">
    <property type="entry name" value="RMtype1_S_EcoBI-TRD1-CR1_like"/>
    <property type="match status" value="1"/>
</dbReference>